<feature type="chain" id="PRO_5037984497" evidence="1">
    <location>
        <begin position="20"/>
        <end position="177"/>
    </location>
</feature>
<sequence length="177" mass="19137">MRAPRVHTIVACFVLAALAACNAPVGSGVTTAPSYRDANVPIGVTSRFDAAKFAGLWRVRAVLPEADKFEQLAFRGGTFRIGADVCDPAGICFTAAEDLPTRRTGPGRYVITMPGGEQRRLWVLWVDEGFRTALVGSPDGTFAWILDRAATGGADRIRAAREILDFNGYDTTFLKEL</sequence>
<evidence type="ECO:0000313" key="3">
    <source>
        <dbReference type="EMBL" id="QUJ75246.1"/>
    </source>
</evidence>
<feature type="domain" description="Lipocalin/cytosolic fatty-acid binding" evidence="2">
    <location>
        <begin position="119"/>
        <end position="175"/>
    </location>
</feature>
<feature type="signal peptide" evidence="1">
    <location>
        <begin position="1"/>
        <end position="19"/>
    </location>
</feature>
<dbReference type="InterPro" id="IPR000566">
    <property type="entry name" value="Lipocln_cytosolic_FA-bd_dom"/>
</dbReference>
<dbReference type="Gene3D" id="2.40.128.20">
    <property type="match status" value="1"/>
</dbReference>
<dbReference type="RefSeq" id="WP_212703451.1">
    <property type="nucleotide sequence ID" value="NZ_CP073581.1"/>
</dbReference>
<evidence type="ECO:0000313" key="4">
    <source>
        <dbReference type="Proteomes" id="UP000683291"/>
    </source>
</evidence>
<evidence type="ECO:0000259" key="2">
    <source>
        <dbReference type="Pfam" id="PF08212"/>
    </source>
</evidence>
<reference evidence="3" key="1">
    <citation type="submission" date="2021-04" db="EMBL/GenBank/DDBJ databases">
        <title>Complete genome sequence for Sulfitobacter sp. strain JK7-1.</title>
        <authorList>
            <person name="Park S.-J."/>
        </authorList>
    </citation>
    <scope>NUCLEOTIDE SEQUENCE</scope>
    <source>
        <strain evidence="3">JK7-1</strain>
    </source>
</reference>
<accession>A0A975PLD0</accession>
<protein>
    <submittedName>
        <fullName evidence="3">Lipocalin family protein</fullName>
    </submittedName>
</protein>
<keyword evidence="4" id="KW-1185">Reference proteome</keyword>
<proteinExistence type="predicted"/>
<dbReference type="Proteomes" id="UP000683291">
    <property type="component" value="Chromosome 1"/>
</dbReference>
<dbReference type="Pfam" id="PF08212">
    <property type="entry name" value="Lipocalin_2"/>
    <property type="match status" value="1"/>
</dbReference>
<name>A0A975PLD0_9RHOB</name>
<keyword evidence="1" id="KW-0732">Signal</keyword>
<dbReference type="KEGG" id="sual:KDD17_09475"/>
<dbReference type="AlphaFoldDB" id="A0A975PLD0"/>
<dbReference type="PROSITE" id="PS51257">
    <property type="entry name" value="PROKAR_LIPOPROTEIN"/>
    <property type="match status" value="1"/>
</dbReference>
<dbReference type="SUPFAM" id="SSF50814">
    <property type="entry name" value="Lipocalins"/>
    <property type="match status" value="1"/>
</dbReference>
<dbReference type="InterPro" id="IPR012674">
    <property type="entry name" value="Calycin"/>
</dbReference>
<gene>
    <name evidence="3" type="ORF">KDD17_09475</name>
</gene>
<dbReference type="EMBL" id="CP073581">
    <property type="protein sequence ID" value="QUJ75246.1"/>
    <property type="molecule type" value="Genomic_DNA"/>
</dbReference>
<organism evidence="3 4">
    <name type="scientific">Sulfitobacter albidus</name>
    <dbReference type="NCBI Taxonomy" id="2829501"/>
    <lineage>
        <taxon>Bacteria</taxon>
        <taxon>Pseudomonadati</taxon>
        <taxon>Pseudomonadota</taxon>
        <taxon>Alphaproteobacteria</taxon>
        <taxon>Rhodobacterales</taxon>
        <taxon>Roseobacteraceae</taxon>
        <taxon>Sulfitobacter</taxon>
    </lineage>
</organism>
<evidence type="ECO:0000256" key="1">
    <source>
        <dbReference type="SAM" id="SignalP"/>
    </source>
</evidence>